<gene>
    <name evidence="2" type="ORF">BLA55_00745</name>
</gene>
<dbReference type="KEGG" id="mpul:BLA55_00745"/>
<evidence type="ECO:0000313" key="3">
    <source>
        <dbReference type="Proteomes" id="UP000184322"/>
    </source>
</evidence>
<dbReference type="Proteomes" id="UP000184322">
    <property type="component" value="Chromosome"/>
</dbReference>
<keyword evidence="3" id="KW-1185">Reference proteome</keyword>
<dbReference type="AlphaFoldDB" id="A0A1L4FRH0"/>
<keyword evidence="1" id="KW-1133">Transmembrane helix</keyword>
<protein>
    <submittedName>
        <fullName evidence="2">Uncharacterized protein</fullName>
    </submittedName>
</protein>
<keyword evidence="1" id="KW-0472">Membrane</keyword>
<evidence type="ECO:0000313" key="2">
    <source>
        <dbReference type="EMBL" id="APJ38215.1"/>
    </source>
</evidence>
<proteinExistence type="predicted"/>
<feature type="transmembrane region" description="Helical" evidence="1">
    <location>
        <begin position="57"/>
        <end position="81"/>
    </location>
</feature>
<reference evidence="3" key="1">
    <citation type="submission" date="2016-10" db="EMBL/GenBank/DDBJ databases">
        <authorList>
            <person name="Beylefeld A."/>
            <person name="Abolnik C."/>
        </authorList>
    </citation>
    <scope>NUCLEOTIDE SEQUENCE [LARGE SCALE GENOMIC DNA]</scope>
    <source>
        <strain evidence="3">B359_6</strain>
    </source>
</reference>
<name>A0A1L4FRH0_9BACT</name>
<dbReference type="RefSeq" id="WP_073372219.1">
    <property type="nucleotide sequence ID" value="NZ_CP017813.1"/>
</dbReference>
<dbReference type="STRING" id="48003.BLA55_00745"/>
<evidence type="ECO:0000256" key="1">
    <source>
        <dbReference type="SAM" id="Phobius"/>
    </source>
</evidence>
<organism evidence="2 3">
    <name type="scientific">Mycoplasmopsis pullorum</name>
    <dbReference type="NCBI Taxonomy" id="48003"/>
    <lineage>
        <taxon>Bacteria</taxon>
        <taxon>Bacillati</taxon>
        <taxon>Mycoplasmatota</taxon>
        <taxon>Mycoplasmoidales</taxon>
        <taxon>Metamycoplasmataceae</taxon>
        <taxon>Mycoplasmopsis</taxon>
    </lineage>
</organism>
<dbReference type="EMBL" id="CP017813">
    <property type="protein sequence ID" value="APJ38215.1"/>
    <property type="molecule type" value="Genomic_DNA"/>
</dbReference>
<accession>A0A1L4FRH0</accession>
<sequence length="84" mass="9623">MEGQHNILIEARREELRLLHLENEAELKSDLTLTRSENSDSSLKTKFQKDKLSRKELIIQTMQILVALSLIITLILIALVLGKN</sequence>
<keyword evidence="1" id="KW-0812">Transmembrane</keyword>